<name>A0A6N9NFX7_9FLAO</name>
<dbReference type="GO" id="GO:0046872">
    <property type="term" value="F:metal ion binding"/>
    <property type="evidence" value="ECO:0007669"/>
    <property type="project" value="InterPro"/>
</dbReference>
<dbReference type="GO" id="GO:0005737">
    <property type="term" value="C:cytoplasm"/>
    <property type="evidence" value="ECO:0007669"/>
    <property type="project" value="TreeGrafter"/>
</dbReference>
<evidence type="ECO:0000259" key="2">
    <source>
        <dbReference type="Pfam" id="PF12890"/>
    </source>
</evidence>
<dbReference type="RefSeq" id="WP_160632481.1">
    <property type="nucleotide sequence ID" value="NZ_WWNE01000005.1"/>
</dbReference>
<dbReference type="AlphaFoldDB" id="A0A6N9NFX7"/>
<sequence>MKLFIQSAKLISKHSEFHNQVIDLYINNGKIEAIGNNLTPPEKVNIYTHNNLHISAGWLDLGANFSDPGNEHKETIESGINAAAKGGFTAVAISPATEPPIDNKSIVQYVKNKANGAIVDLLPMGAISKGIHGIELAELFDMYETGAVAFTDGKASVQNPNLLKTALLYCKAFDGLVINYADHKDLSHKGMMHEGEKSMHLGLKGIPALAEEIIVNRDLYLLEYTEGKIHFSTLSTAKSVELIKEAKKKGLRVTADVSAAHLLIDDSYLDEFDTRFKVQPPFRDKSHIKALIKGLKDKTIDVITSNHVPEDIEAKKREFDHAAFGIINLQTAFGAANTALKGKLELEEIIEKLADNPRRVLGLEPIQIKEGEMANLTLFSPEENWKLEKSDIASKSKNSPFIGMELIGKPLGIINHNQIVYS</sequence>
<dbReference type="Gene3D" id="2.30.40.10">
    <property type="entry name" value="Urease, subunit C, domain 1"/>
    <property type="match status" value="1"/>
</dbReference>
<dbReference type="InterPro" id="IPR011059">
    <property type="entry name" value="Metal-dep_hydrolase_composite"/>
</dbReference>
<accession>A0A6N9NFX7</accession>
<keyword evidence="3" id="KW-0378">Hydrolase</keyword>
<dbReference type="InterPro" id="IPR032466">
    <property type="entry name" value="Metal_Hydrolase"/>
</dbReference>
<keyword evidence="4" id="KW-1185">Reference proteome</keyword>
<dbReference type="GO" id="GO:0006145">
    <property type="term" value="P:purine nucleobase catabolic process"/>
    <property type="evidence" value="ECO:0007669"/>
    <property type="project" value="TreeGrafter"/>
</dbReference>
<dbReference type="GO" id="GO:0004038">
    <property type="term" value="F:allantoinase activity"/>
    <property type="evidence" value="ECO:0007669"/>
    <property type="project" value="TreeGrafter"/>
</dbReference>
<protein>
    <submittedName>
        <fullName evidence="3">Amidohydrolase family protein</fullName>
    </submittedName>
</protein>
<dbReference type="EMBL" id="WWNE01000005">
    <property type="protein sequence ID" value="NBG65528.1"/>
    <property type="molecule type" value="Genomic_DNA"/>
</dbReference>
<comment type="caution">
    <text evidence="3">The sequence shown here is derived from an EMBL/GenBank/DDBJ whole genome shotgun (WGS) entry which is preliminary data.</text>
</comment>
<feature type="domain" description="Dihydroorotase catalytic" evidence="2">
    <location>
        <begin position="56"/>
        <end position="237"/>
    </location>
</feature>
<keyword evidence="1" id="KW-0665">Pyrimidine biosynthesis</keyword>
<dbReference type="Gene3D" id="3.20.20.140">
    <property type="entry name" value="Metal-dependent hydrolases"/>
    <property type="match status" value="1"/>
</dbReference>
<dbReference type="SUPFAM" id="SSF51338">
    <property type="entry name" value="Composite domain of metallo-dependent hydrolases"/>
    <property type="match status" value="1"/>
</dbReference>
<dbReference type="InterPro" id="IPR024403">
    <property type="entry name" value="DHOase_cat"/>
</dbReference>
<dbReference type="CDD" id="cd01317">
    <property type="entry name" value="DHOase_IIa"/>
    <property type="match status" value="1"/>
</dbReference>
<proteinExistence type="predicted"/>
<dbReference type="NCBIfam" id="TIGR00857">
    <property type="entry name" value="pyrC_multi"/>
    <property type="match status" value="1"/>
</dbReference>
<gene>
    <name evidence="3" type="ORF">GQN54_05335</name>
</gene>
<organism evidence="3 4">
    <name type="scientific">Acidiluteibacter ferrifornacis</name>
    <dbReference type="NCBI Taxonomy" id="2692424"/>
    <lineage>
        <taxon>Bacteria</taxon>
        <taxon>Pseudomonadati</taxon>
        <taxon>Bacteroidota</taxon>
        <taxon>Flavobacteriia</taxon>
        <taxon>Flavobacteriales</taxon>
        <taxon>Cryomorphaceae</taxon>
        <taxon>Acidiluteibacter</taxon>
    </lineage>
</organism>
<dbReference type="Proteomes" id="UP000470771">
    <property type="component" value="Unassembled WGS sequence"/>
</dbReference>
<evidence type="ECO:0000313" key="4">
    <source>
        <dbReference type="Proteomes" id="UP000470771"/>
    </source>
</evidence>
<dbReference type="InterPro" id="IPR050138">
    <property type="entry name" value="DHOase/Allantoinase_Hydrolase"/>
</dbReference>
<reference evidence="3 4" key="1">
    <citation type="submission" date="2019-12" db="EMBL/GenBank/DDBJ databases">
        <authorList>
            <person name="Zhao J."/>
        </authorList>
    </citation>
    <scope>NUCLEOTIDE SEQUENCE [LARGE SCALE GENOMIC DNA]</scope>
    <source>
        <strain evidence="3 4">S-15</strain>
    </source>
</reference>
<evidence type="ECO:0000313" key="3">
    <source>
        <dbReference type="EMBL" id="NBG65528.1"/>
    </source>
</evidence>
<dbReference type="InterPro" id="IPR004722">
    <property type="entry name" value="DHOase"/>
</dbReference>
<evidence type="ECO:0000256" key="1">
    <source>
        <dbReference type="ARBA" id="ARBA00022975"/>
    </source>
</evidence>
<dbReference type="Pfam" id="PF12890">
    <property type="entry name" value="DHOase"/>
    <property type="match status" value="1"/>
</dbReference>
<dbReference type="GO" id="GO:0004151">
    <property type="term" value="F:dihydroorotase activity"/>
    <property type="evidence" value="ECO:0007669"/>
    <property type="project" value="InterPro"/>
</dbReference>
<dbReference type="PANTHER" id="PTHR43668">
    <property type="entry name" value="ALLANTOINASE"/>
    <property type="match status" value="1"/>
</dbReference>
<dbReference type="SUPFAM" id="SSF51556">
    <property type="entry name" value="Metallo-dependent hydrolases"/>
    <property type="match status" value="1"/>
</dbReference>
<dbReference type="PANTHER" id="PTHR43668:SF2">
    <property type="entry name" value="ALLANTOINASE"/>
    <property type="match status" value="1"/>
</dbReference>
<dbReference type="GO" id="GO:0006221">
    <property type="term" value="P:pyrimidine nucleotide biosynthetic process"/>
    <property type="evidence" value="ECO:0007669"/>
    <property type="project" value="UniProtKB-KW"/>
</dbReference>